<proteinExistence type="predicted"/>
<reference evidence="1 2" key="1">
    <citation type="submission" date="2018-06" db="EMBL/GenBank/DDBJ databases">
        <title>Extensive metabolic versatility and redundancy in microbially diverse, dynamic hydrothermal sediments.</title>
        <authorList>
            <person name="Dombrowski N."/>
            <person name="Teske A."/>
            <person name="Baker B.J."/>
        </authorList>
    </citation>
    <scope>NUCLEOTIDE SEQUENCE [LARGE SCALE GENOMIC DNA]</scope>
    <source>
        <strain evidence="1">B66_G16</strain>
    </source>
</reference>
<dbReference type="Gene3D" id="3.40.50.10320">
    <property type="entry name" value="LmbE-like"/>
    <property type="match status" value="1"/>
</dbReference>
<dbReference type="Proteomes" id="UP000278475">
    <property type="component" value="Unassembled WGS sequence"/>
</dbReference>
<protein>
    <recommendedName>
        <fullName evidence="3">PIG-L family deacetylase</fullName>
    </recommendedName>
</protein>
<dbReference type="PANTHER" id="PTHR12993:SF30">
    <property type="entry name" value="N-ACETYL-ALPHA-D-GLUCOSAMINYL L-MALATE DEACETYLASE 1"/>
    <property type="match status" value="1"/>
</dbReference>
<dbReference type="InterPro" id="IPR024078">
    <property type="entry name" value="LmbE-like_dom_sf"/>
</dbReference>
<gene>
    <name evidence="1" type="ORF">DRJ31_05175</name>
</gene>
<name>A0A497EQ68_9CREN</name>
<dbReference type="InterPro" id="IPR003737">
    <property type="entry name" value="GlcNAc_PI_deacetylase-related"/>
</dbReference>
<dbReference type="AlphaFoldDB" id="A0A497EQ68"/>
<evidence type="ECO:0000313" key="1">
    <source>
        <dbReference type="EMBL" id="RLE49377.1"/>
    </source>
</evidence>
<dbReference type="Pfam" id="PF02585">
    <property type="entry name" value="PIG-L"/>
    <property type="match status" value="1"/>
</dbReference>
<sequence>MTLMVVGAHPDDAEIMAGGALAKSPGSAIVIVTKGELGSAHKPRDVLVEERKREAEEAAKILKAKLMMLGFEDSKLENSWEAALRIAYAIRLFRPKIVITHHPREYHPDHVTTYWLVRKAVHIAGLPNAEVEGKPHTVKNVLLAGIGNIYLDISDVMDVKLEAIRRHKSQIEWLRDIASNVEVQNRFWGAKVGVRYAERFSLLRPMVIKELELLSH</sequence>
<dbReference type="PANTHER" id="PTHR12993">
    <property type="entry name" value="N-ACETYLGLUCOSAMINYL-PHOSPHATIDYLINOSITOL DE-N-ACETYLASE-RELATED"/>
    <property type="match status" value="1"/>
</dbReference>
<dbReference type="EMBL" id="QMQV01000038">
    <property type="protein sequence ID" value="RLE49377.1"/>
    <property type="molecule type" value="Genomic_DNA"/>
</dbReference>
<dbReference type="SUPFAM" id="SSF102588">
    <property type="entry name" value="LmbE-like"/>
    <property type="match status" value="1"/>
</dbReference>
<organism evidence="1 2">
    <name type="scientific">Thermoproteota archaeon</name>
    <dbReference type="NCBI Taxonomy" id="2056631"/>
    <lineage>
        <taxon>Archaea</taxon>
        <taxon>Thermoproteota</taxon>
    </lineage>
</organism>
<evidence type="ECO:0008006" key="3">
    <source>
        <dbReference type="Google" id="ProtNLM"/>
    </source>
</evidence>
<accession>A0A497EQ68</accession>
<dbReference type="GO" id="GO:0016811">
    <property type="term" value="F:hydrolase activity, acting on carbon-nitrogen (but not peptide) bonds, in linear amides"/>
    <property type="evidence" value="ECO:0007669"/>
    <property type="project" value="TreeGrafter"/>
</dbReference>
<comment type="caution">
    <text evidence="1">The sequence shown here is derived from an EMBL/GenBank/DDBJ whole genome shotgun (WGS) entry which is preliminary data.</text>
</comment>
<evidence type="ECO:0000313" key="2">
    <source>
        <dbReference type="Proteomes" id="UP000278475"/>
    </source>
</evidence>